<name>A0AAV4D1H4_9GAST</name>
<proteinExistence type="predicted"/>
<sequence length="100" mass="11401">MLCKSGVWERHVKSTVIQVKRRSAVRMRKRTICQPQPAAYQTMAESSTSQKYFKTWQNHLTASCISNHGRTIYRLAVSTHGRTISQPAVYQTMAEPSTSQ</sequence>
<dbReference type="AlphaFoldDB" id="A0AAV4D1H4"/>
<protein>
    <submittedName>
        <fullName evidence="1">Uncharacterized protein</fullName>
    </submittedName>
</protein>
<gene>
    <name evidence="1" type="ORF">PoB_006433600</name>
</gene>
<dbReference type="EMBL" id="BLXT01007308">
    <property type="protein sequence ID" value="GFO37831.1"/>
    <property type="molecule type" value="Genomic_DNA"/>
</dbReference>
<evidence type="ECO:0000313" key="2">
    <source>
        <dbReference type="Proteomes" id="UP000735302"/>
    </source>
</evidence>
<comment type="caution">
    <text evidence="1">The sequence shown here is derived from an EMBL/GenBank/DDBJ whole genome shotgun (WGS) entry which is preliminary data.</text>
</comment>
<accession>A0AAV4D1H4</accession>
<reference evidence="1 2" key="1">
    <citation type="journal article" date="2021" name="Elife">
        <title>Chloroplast acquisition without the gene transfer in kleptoplastic sea slugs, Plakobranchus ocellatus.</title>
        <authorList>
            <person name="Maeda T."/>
            <person name="Takahashi S."/>
            <person name="Yoshida T."/>
            <person name="Shimamura S."/>
            <person name="Takaki Y."/>
            <person name="Nagai Y."/>
            <person name="Toyoda A."/>
            <person name="Suzuki Y."/>
            <person name="Arimoto A."/>
            <person name="Ishii H."/>
            <person name="Satoh N."/>
            <person name="Nishiyama T."/>
            <person name="Hasebe M."/>
            <person name="Maruyama T."/>
            <person name="Minagawa J."/>
            <person name="Obokata J."/>
            <person name="Shigenobu S."/>
        </authorList>
    </citation>
    <scope>NUCLEOTIDE SEQUENCE [LARGE SCALE GENOMIC DNA]</scope>
</reference>
<evidence type="ECO:0000313" key="1">
    <source>
        <dbReference type="EMBL" id="GFO37831.1"/>
    </source>
</evidence>
<dbReference type="Proteomes" id="UP000735302">
    <property type="component" value="Unassembled WGS sequence"/>
</dbReference>
<keyword evidence="2" id="KW-1185">Reference proteome</keyword>
<organism evidence="1 2">
    <name type="scientific">Plakobranchus ocellatus</name>
    <dbReference type="NCBI Taxonomy" id="259542"/>
    <lineage>
        <taxon>Eukaryota</taxon>
        <taxon>Metazoa</taxon>
        <taxon>Spiralia</taxon>
        <taxon>Lophotrochozoa</taxon>
        <taxon>Mollusca</taxon>
        <taxon>Gastropoda</taxon>
        <taxon>Heterobranchia</taxon>
        <taxon>Euthyneura</taxon>
        <taxon>Panpulmonata</taxon>
        <taxon>Sacoglossa</taxon>
        <taxon>Placobranchoidea</taxon>
        <taxon>Plakobranchidae</taxon>
        <taxon>Plakobranchus</taxon>
    </lineage>
</organism>